<keyword evidence="1" id="KW-0812">Transmembrane</keyword>
<accession>A0ABV3RI62</accession>
<name>A0ABV3RI62_9RHOB</name>
<keyword evidence="3" id="KW-1185">Reference proteome</keyword>
<reference evidence="2 3" key="1">
    <citation type="submission" date="2024-07" db="EMBL/GenBank/DDBJ databases">
        <title>Marimonas sp.nov., isolated from tidal-flat sediment.</title>
        <authorList>
            <person name="Jayan J.N."/>
            <person name="Lee S.S."/>
        </authorList>
    </citation>
    <scope>NUCLEOTIDE SEQUENCE [LARGE SCALE GENOMIC DNA]</scope>
    <source>
        <strain evidence="2 3">MJW-29</strain>
    </source>
</reference>
<proteinExistence type="predicted"/>
<evidence type="ECO:0000313" key="3">
    <source>
        <dbReference type="Proteomes" id="UP001556098"/>
    </source>
</evidence>
<organism evidence="2 3">
    <name type="scientific">Sulfitobacter sediminis</name>
    <dbReference type="NCBI Taxonomy" id="3234186"/>
    <lineage>
        <taxon>Bacteria</taxon>
        <taxon>Pseudomonadati</taxon>
        <taxon>Pseudomonadota</taxon>
        <taxon>Alphaproteobacteria</taxon>
        <taxon>Rhodobacterales</taxon>
        <taxon>Roseobacteraceae</taxon>
        <taxon>Sulfitobacter</taxon>
    </lineage>
</organism>
<feature type="transmembrane region" description="Helical" evidence="1">
    <location>
        <begin position="12"/>
        <end position="32"/>
    </location>
</feature>
<evidence type="ECO:0000256" key="1">
    <source>
        <dbReference type="SAM" id="Phobius"/>
    </source>
</evidence>
<dbReference type="Proteomes" id="UP001556098">
    <property type="component" value="Unassembled WGS sequence"/>
</dbReference>
<sequence>MEQQEQKKGRPMPIAILLAAICAGLFFALIWIGIGGTVLSALVIYTLSGNLLIAAILAQVALRNPRPAYPSRAA</sequence>
<protein>
    <submittedName>
        <fullName evidence="2">Uncharacterized protein</fullName>
    </submittedName>
</protein>
<keyword evidence="1" id="KW-1133">Transmembrane helix</keyword>
<feature type="transmembrane region" description="Helical" evidence="1">
    <location>
        <begin position="38"/>
        <end position="62"/>
    </location>
</feature>
<dbReference type="EMBL" id="JBFNXX010000002">
    <property type="protein sequence ID" value="MEW9918599.1"/>
    <property type="molecule type" value="Genomic_DNA"/>
</dbReference>
<comment type="caution">
    <text evidence="2">The sequence shown here is derived from an EMBL/GenBank/DDBJ whole genome shotgun (WGS) entry which is preliminary data.</text>
</comment>
<evidence type="ECO:0000313" key="2">
    <source>
        <dbReference type="EMBL" id="MEW9918599.1"/>
    </source>
</evidence>
<gene>
    <name evidence="2" type="ORF">AB2B41_03220</name>
</gene>
<keyword evidence="1" id="KW-0472">Membrane</keyword>
<dbReference type="RefSeq" id="WP_367876303.1">
    <property type="nucleotide sequence ID" value="NZ_JBFNXX010000002.1"/>
</dbReference>